<dbReference type="Gene3D" id="3.30.70.100">
    <property type="match status" value="1"/>
</dbReference>
<sequence length="213" mass="23576">MASILTTARLVCKDTQARQKAIESFQKIIDYTTPNEPKVLQYVCALPYDDQAGNELYVIEEYANQASNDAHMATKPVQDLIQLFATGEVLAQPPEVHNCPIVNKMMLGSTLSISSIPVIALLNVPSRANQSVTPKRDWEGIFEKAVSDVKGLDAILVSEDEEAKSMRIEGVLLNDDAFTEFQRVVAGNKTDTIEMVRMRPICGFVSREAKSKL</sequence>
<gene>
    <name evidence="1" type="ORF">GGP41_000656</name>
</gene>
<reference evidence="1" key="1">
    <citation type="submission" date="2019-11" db="EMBL/GenBank/DDBJ databases">
        <title>Bipolaris sorokiniana Genome sequencing.</title>
        <authorList>
            <person name="Wang H."/>
        </authorList>
    </citation>
    <scope>NUCLEOTIDE SEQUENCE</scope>
</reference>
<dbReference type="SUPFAM" id="SSF54909">
    <property type="entry name" value="Dimeric alpha+beta barrel"/>
    <property type="match status" value="1"/>
</dbReference>
<name>A0A8H5ZMB5_COCSA</name>
<dbReference type="PANTHER" id="PTHR40624:SF1">
    <property type="entry name" value="BIOSYNTHESIS MONOOXYGENASE, PUTATIVE (AFU_ORTHOLOGUE AFUA_1G12025)-RELATED"/>
    <property type="match status" value="1"/>
</dbReference>
<evidence type="ECO:0008006" key="3">
    <source>
        <dbReference type="Google" id="ProtNLM"/>
    </source>
</evidence>
<dbReference type="AlphaFoldDB" id="A0A8H5ZMB5"/>
<comment type="caution">
    <text evidence="1">The sequence shown here is derived from an EMBL/GenBank/DDBJ whole genome shotgun (WGS) entry which is preliminary data.</text>
</comment>
<evidence type="ECO:0000313" key="2">
    <source>
        <dbReference type="Proteomes" id="UP000624244"/>
    </source>
</evidence>
<accession>A0A8H5ZMB5</accession>
<evidence type="ECO:0000313" key="1">
    <source>
        <dbReference type="EMBL" id="KAF5851862.1"/>
    </source>
</evidence>
<proteinExistence type="predicted"/>
<dbReference type="PANTHER" id="PTHR40624">
    <property type="entry name" value="BIOSYNTHESIS MONOOXYGENASE, PUTATIVE (AFU_ORTHOLOGUE AFUA_1G12025)-RELATED"/>
    <property type="match status" value="1"/>
</dbReference>
<dbReference type="Proteomes" id="UP000624244">
    <property type="component" value="Unassembled WGS sequence"/>
</dbReference>
<dbReference type="EMBL" id="WNKQ01000004">
    <property type="protein sequence ID" value="KAF5851862.1"/>
    <property type="molecule type" value="Genomic_DNA"/>
</dbReference>
<protein>
    <recommendedName>
        <fullName evidence="3">ABM domain-containing protein</fullName>
    </recommendedName>
</protein>
<dbReference type="InterPro" id="IPR011008">
    <property type="entry name" value="Dimeric_a/b-barrel"/>
</dbReference>
<organism evidence="1 2">
    <name type="scientific">Cochliobolus sativus</name>
    <name type="common">Common root rot and spot blotch fungus</name>
    <name type="synonym">Bipolaris sorokiniana</name>
    <dbReference type="NCBI Taxonomy" id="45130"/>
    <lineage>
        <taxon>Eukaryota</taxon>
        <taxon>Fungi</taxon>
        <taxon>Dikarya</taxon>
        <taxon>Ascomycota</taxon>
        <taxon>Pezizomycotina</taxon>
        <taxon>Dothideomycetes</taxon>
        <taxon>Pleosporomycetidae</taxon>
        <taxon>Pleosporales</taxon>
        <taxon>Pleosporineae</taxon>
        <taxon>Pleosporaceae</taxon>
        <taxon>Bipolaris</taxon>
    </lineage>
</organism>